<name>A0A7W4VI76_9HYPH</name>
<proteinExistence type="predicted"/>
<organism evidence="1 2">
    <name type="scientific">Microvirga lupini</name>
    <dbReference type="NCBI Taxonomy" id="420324"/>
    <lineage>
        <taxon>Bacteria</taxon>
        <taxon>Pseudomonadati</taxon>
        <taxon>Pseudomonadota</taxon>
        <taxon>Alphaproteobacteria</taxon>
        <taxon>Hyphomicrobiales</taxon>
        <taxon>Methylobacteriaceae</taxon>
        <taxon>Microvirga</taxon>
    </lineage>
</organism>
<dbReference type="Proteomes" id="UP000532010">
    <property type="component" value="Unassembled WGS sequence"/>
</dbReference>
<dbReference type="RefSeq" id="WP_183447148.1">
    <property type="nucleotide sequence ID" value="NZ_JACHWB010000001.1"/>
</dbReference>
<reference evidence="1 2" key="1">
    <citation type="submission" date="2020-08" db="EMBL/GenBank/DDBJ databases">
        <title>The Agave Microbiome: Exploring the role of microbial communities in plant adaptations to desert environments.</title>
        <authorList>
            <person name="Partida-Martinez L.P."/>
        </authorList>
    </citation>
    <scope>NUCLEOTIDE SEQUENCE [LARGE SCALE GENOMIC DNA]</scope>
    <source>
        <strain evidence="1 2">AT3.9</strain>
    </source>
</reference>
<accession>A0A7W4VI76</accession>
<dbReference type="InterPro" id="IPR019701">
    <property type="entry name" value="Phage_P22_NinX"/>
</dbReference>
<dbReference type="Pfam" id="PF10765">
    <property type="entry name" value="Phage_P22_NinX"/>
    <property type="match status" value="1"/>
</dbReference>
<comment type="caution">
    <text evidence="1">The sequence shown here is derived from an EMBL/GenBank/DDBJ whole genome shotgun (WGS) entry which is preliminary data.</text>
</comment>
<dbReference type="AlphaFoldDB" id="A0A7W4VI76"/>
<sequence length="132" mass="14307">MTRMIEVKVAELSGRALDWAVDAVVSGRPLEVRHHKSGNGEWAFFHEDIPYQQGPAPYSTDWAKGGPLIQKYRISVTGPGHSLGFWSAHMLGSEVMSSCQGLNALQAACRRLVYERLGDTVSVPAELVGGGV</sequence>
<evidence type="ECO:0000313" key="1">
    <source>
        <dbReference type="EMBL" id="MBB3017668.1"/>
    </source>
</evidence>
<keyword evidence="2" id="KW-1185">Reference proteome</keyword>
<evidence type="ECO:0008006" key="3">
    <source>
        <dbReference type="Google" id="ProtNLM"/>
    </source>
</evidence>
<gene>
    <name evidence="1" type="ORF">FHR70_000708</name>
</gene>
<evidence type="ECO:0000313" key="2">
    <source>
        <dbReference type="Proteomes" id="UP000532010"/>
    </source>
</evidence>
<protein>
    <recommendedName>
        <fullName evidence="3">DUF2591 domain-containing protein</fullName>
    </recommendedName>
</protein>
<dbReference type="EMBL" id="JACHWB010000001">
    <property type="protein sequence ID" value="MBB3017668.1"/>
    <property type="molecule type" value="Genomic_DNA"/>
</dbReference>